<accession>A0A4P6XEC0</accession>
<evidence type="ECO:0000313" key="2">
    <source>
        <dbReference type="Proteomes" id="UP000292447"/>
    </source>
</evidence>
<gene>
    <name evidence="1" type="ORF">METSCH_A04500</name>
</gene>
<evidence type="ECO:0000313" key="1">
    <source>
        <dbReference type="EMBL" id="QBM85822.1"/>
    </source>
</evidence>
<proteinExistence type="predicted"/>
<protein>
    <submittedName>
        <fullName evidence="1">Uncharacterized protein</fullName>
    </submittedName>
</protein>
<dbReference type="AlphaFoldDB" id="A0A4P6XEC0"/>
<organism evidence="1 2">
    <name type="scientific">Metschnikowia aff. pulcherrima</name>
    <dbReference type="NCBI Taxonomy" id="2163413"/>
    <lineage>
        <taxon>Eukaryota</taxon>
        <taxon>Fungi</taxon>
        <taxon>Dikarya</taxon>
        <taxon>Ascomycota</taxon>
        <taxon>Saccharomycotina</taxon>
        <taxon>Pichiomycetes</taxon>
        <taxon>Metschnikowiaceae</taxon>
        <taxon>Metschnikowia</taxon>
    </lineage>
</organism>
<dbReference type="Proteomes" id="UP000292447">
    <property type="component" value="Chromosome I"/>
</dbReference>
<dbReference type="EMBL" id="CP034456">
    <property type="protein sequence ID" value="QBM85822.1"/>
    <property type="molecule type" value="Genomic_DNA"/>
</dbReference>
<name>A0A4P6XEC0_9ASCO</name>
<reference evidence="2" key="1">
    <citation type="submission" date="2019-03" db="EMBL/GenBank/DDBJ databases">
        <title>Snf2 controls pulcherriminic acid biosynthesis and connects pigmentation and antifungal activity of the yeast Metschnikowia pulcherrima.</title>
        <authorList>
            <person name="Gore-Lloyd D."/>
            <person name="Sumann I."/>
            <person name="Brachmann A.O."/>
            <person name="Schneeberger K."/>
            <person name="Ortiz-Merino R.A."/>
            <person name="Moreno-Beltran M."/>
            <person name="Schlaefli M."/>
            <person name="Kirner P."/>
            <person name="Santos Kron A."/>
            <person name="Wolfe K.H."/>
            <person name="Piel J."/>
            <person name="Ahrens C.H."/>
            <person name="Henk D."/>
            <person name="Freimoser F.M."/>
        </authorList>
    </citation>
    <scope>NUCLEOTIDE SEQUENCE [LARGE SCALE GENOMIC DNA]</scope>
    <source>
        <strain evidence="2">APC 1.2</strain>
    </source>
</reference>
<sequence>MISSLARSFYPRLSGPKKFAGLNFHAKHSNFFSVHSRRFIHEERLRQRFIHEISKNPNILSTGGTSLTSRKSSWTRRLAIFASSCCVFMGVYFGSQVYQVHVLKEEDSEPKNVFFPLWFGLNWPKKRHFDFPAYLHYMDSAHPALADINSLDYIEALQRDHVEHQVLDCLFRLPIVREIFKLPISVRATQADKFDVWIEPKYPTFHGPLFRICKNNGNISITPSWQIKLVKWTTDINDIVTGMTSELESLAATEAQHNVHDKSSGRVHQANLEEDKKNQPLECSLAGEKTYDIAFRGTLEVTDISKQHTGSVAYTGIIDSTHMGLSGGVRILSLTLDVSEYGKSSVLYKLK</sequence>
<keyword evidence="2" id="KW-1185">Reference proteome</keyword>